<keyword evidence="1" id="KW-0175">Coiled coil</keyword>
<keyword evidence="3" id="KW-1185">Reference proteome</keyword>
<evidence type="ECO:0000313" key="3">
    <source>
        <dbReference type="Proteomes" id="UP001281761"/>
    </source>
</evidence>
<reference evidence="2 3" key="1">
    <citation type="journal article" date="2022" name="bioRxiv">
        <title>Genomics of Preaxostyla Flagellates Illuminates Evolutionary Transitions and the Path Towards Mitochondrial Loss.</title>
        <authorList>
            <person name="Novak L.V.F."/>
            <person name="Treitli S.C."/>
            <person name="Pyrih J."/>
            <person name="Halakuc P."/>
            <person name="Pipaliya S.V."/>
            <person name="Vacek V."/>
            <person name="Brzon O."/>
            <person name="Soukal P."/>
            <person name="Eme L."/>
            <person name="Dacks J.B."/>
            <person name="Karnkowska A."/>
            <person name="Elias M."/>
            <person name="Hampl V."/>
        </authorList>
    </citation>
    <scope>NUCLEOTIDE SEQUENCE [LARGE SCALE GENOMIC DNA]</scope>
    <source>
        <strain evidence="2">NAU3</strain>
        <tissue evidence="2">Gut</tissue>
    </source>
</reference>
<name>A0ABQ9X7S9_9EUKA</name>
<accession>A0ABQ9X7S9</accession>
<dbReference type="Proteomes" id="UP001281761">
    <property type="component" value="Unassembled WGS sequence"/>
</dbReference>
<feature type="coiled-coil region" evidence="1">
    <location>
        <begin position="53"/>
        <end position="225"/>
    </location>
</feature>
<sequence length="261" mass="31203">MLDVHSVFHEISERVEDKRHKLRSVQERESRLELMLENYMTFISFGVWFRTENAVLQARIDELKSEIENNKQAQRREIEQKFEALHAVNMHFSEISRTKEKFLHDAEKEVEEVFEEANLQSNAETRQLEVDHETVRVYLERLQAMERTLSQKLKGIEEEKKQARKDVEEYGKKCEETQTAISSLVDTRVELEERKHALLLRLSQTDHVEDEIRNVQAKIDSLNARLREERGYPRRIVERMSQVKLKQKHSRESFYVCCVLF</sequence>
<dbReference type="EMBL" id="JARBJD010000186">
    <property type="protein sequence ID" value="KAK2948016.1"/>
    <property type="molecule type" value="Genomic_DNA"/>
</dbReference>
<comment type="caution">
    <text evidence="2">The sequence shown here is derived from an EMBL/GenBank/DDBJ whole genome shotgun (WGS) entry which is preliminary data.</text>
</comment>
<protein>
    <submittedName>
        <fullName evidence="2">Uncharacterized protein</fullName>
    </submittedName>
</protein>
<evidence type="ECO:0000313" key="2">
    <source>
        <dbReference type="EMBL" id="KAK2948016.1"/>
    </source>
</evidence>
<organism evidence="2 3">
    <name type="scientific">Blattamonas nauphoetae</name>
    <dbReference type="NCBI Taxonomy" id="2049346"/>
    <lineage>
        <taxon>Eukaryota</taxon>
        <taxon>Metamonada</taxon>
        <taxon>Preaxostyla</taxon>
        <taxon>Oxymonadida</taxon>
        <taxon>Blattamonas</taxon>
    </lineage>
</organism>
<gene>
    <name evidence="2" type="ORF">BLNAU_17052</name>
</gene>
<proteinExistence type="predicted"/>
<evidence type="ECO:0000256" key="1">
    <source>
        <dbReference type="SAM" id="Coils"/>
    </source>
</evidence>